<dbReference type="STRING" id="145388.A0A0D2MBH7"/>
<dbReference type="InterPro" id="IPR000741">
    <property type="entry name" value="FBA_I"/>
</dbReference>
<dbReference type="GO" id="GO:0004332">
    <property type="term" value="F:fructose-bisphosphate aldolase activity"/>
    <property type="evidence" value="ECO:0007669"/>
    <property type="project" value="UniProtKB-EC"/>
</dbReference>
<keyword evidence="5" id="KW-0324">Glycolysis</keyword>
<evidence type="ECO:0000256" key="5">
    <source>
        <dbReference type="ARBA" id="ARBA00023152"/>
    </source>
</evidence>
<dbReference type="PANTHER" id="PTHR11627">
    <property type="entry name" value="FRUCTOSE-BISPHOSPHATE ALDOLASE"/>
    <property type="match status" value="1"/>
</dbReference>
<gene>
    <name evidence="7" type="ORF">MNEG_7354</name>
</gene>
<evidence type="ECO:0000256" key="1">
    <source>
        <dbReference type="ARBA" id="ARBA00000441"/>
    </source>
</evidence>
<dbReference type="Proteomes" id="UP000054498">
    <property type="component" value="Unassembled WGS sequence"/>
</dbReference>
<dbReference type="NCBIfam" id="NF033379">
    <property type="entry name" value="FrucBisAld_I"/>
    <property type="match status" value="1"/>
</dbReference>
<evidence type="ECO:0000313" key="7">
    <source>
        <dbReference type="EMBL" id="KIZ00605.1"/>
    </source>
</evidence>
<dbReference type="EC" id="4.1.2.13" evidence="4"/>
<accession>A0A0D2MBH7</accession>
<dbReference type="Pfam" id="PF00274">
    <property type="entry name" value="Glycolytic"/>
    <property type="match status" value="1"/>
</dbReference>
<dbReference type="KEGG" id="mng:MNEG_7354"/>
<keyword evidence="8" id="KW-1185">Reference proteome</keyword>
<dbReference type="OrthoDB" id="36455at2759"/>
<comment type="similarity">
    <text evidence="3">Belongs to the class I fructose-bisphosphate aldolase family.</text>
</comment>
<sequence>MDELEATAAALAASGKGLLASDESTGTIGKRLEKAGIENTAENRRAYRELFYTAPGIGGAFSGVIMYKETLYQSAADGTPFVDLLLKQGVLPGIKVDEGLEPLEGGQAGETSTRGLETLEASCREYVKQGAKFAKWRAALKVAEGSCPSDLAVSVNAEQLAEYAAICQVVGLVPIVEPELLIDGPHSADVFAEASERVIAACVAALWRRDVRLEACLLKPQMVVQGTECADPKPTPEVVAARTLRVMRRVVPPAVAGIMFLSGGQTEEEATLNLNAINRLVRTHVCVCVCVSV</sequence>
<dbReference type="UniPathway" id="UPA00109">
    <property type="reaction ID" value="UER00183"/>
</dbReference>
<keyword evidence="6 7" id="KW-0456">Lyase</keyword>
<proteinExistence type="inferred from homology"/>
<evidence type="ECO:0000313" key="8">
    <source>
        <dbReference type="Proteomes" id="UP000054498"/>
    </source>
</evidence>
<protein>
    <recommendedName>
        <fullName evidence="4">fructose-bisphosphate aldolase</fullName>
        <ecNumber evidence="4">4.1.2.13</ecNumber>
    </recommendedName>
</protein>
<evidence type="ECO:0000256" key="3">
    <source>
        <dbReference type="ARBA" id="ARBA00010387"/>
    </source>
</evidence>
<comment type="catalytic activity">
    <reaction evidence="1">
        <text>beta-D-fructose 1,6-bisphosphate = D-glyceraldehyde 3-phosphate + dihydroxyacetone phosphate</text>
        <dbReference type="Rhea" id="RHEA:14729"/>
        <dbReference type="ChEBI" id="CHEBI:32966"/>
        <dbReference type="ChEBI" id="CHEBI:57642"/>
        <dbReference type="ChEBI" id="CHEBI:59776"/>
        <dbReference type="EC" id="4.1.2.13"/>
    </reaction>
</comment>
<comment type="pathway">
    <text evidence="2">Carbohydrate degradation; glycolysis; D-glyceraldehyde 3-phosphate and glycerone phosphate from D-glucose: step 4/4.</text>
</comment>
<evidence type="ECO:0000256" key="4">
    <source>
        <dbReference type="ARBA" id="ARBA00013068"/>
    </source>
</evidence>
<dbReference type="Gene3D" id="3.20.20.70">
    <property type="entry name" value="Aldolase class I"/>
    <property type="match status" value="1"/>
</dbReference>
<name>A0A0D2MBH7_9CHLO</name>
<dbReference type="EMBL" id="KK101512">
    <property type="protein sequence ID" value="KIZ00605.1"/>
    <property type="molecule type" value="Genomic_DNA"/>
</dbReference>
<organism evidence="7 8">
    <name type="scientific">Monoraphidium neglectum</name>
    <dbReference type="NCBI Taxonomy" id="145388"/>
    <lineage>
        <taxon>Eukaryota</taxon>
        <taxon>Viridiplantae</taxon>
        <taxon>Chlorophyta</taxon>
        <taxon>core chlorophytes</taxon>
        <taxon>Chlorophyceae</taxon>
        <taxon>CS clade</taxon>
        <taxon>Sphaeropleales</taxon>
        <taxon>Selenastraceae</taxon>
        <taxon>Monoraphidium</taxon>
    </lineage>
</organism>
<dbReference type="GO" id="GO:0006096">
    <property type="term" value="P:glycolytic process"/>
    <property type="evidence" value="ECO:0007669"/>
    <property type="project" value="UniProtKB-UniPathway"/>
</dbReference>
<dbReference type="GeneID" id="25740230"/>
<dbReference type="RefSeq" id="XP_013899624.1">
    <property type="nucleotide sequence ID" value="XM_014044170.1"/>
</dbReference>
<evidence type="ECO:0000256" key="6">
    <source>
        <dbReference type="ARBA" id="ARBA00023239"/>
    </source>
</evidence>
<dbReference type="AlphaFoldDB" id="A0A0D2MBH7"/>
<dbReference type="InterPro" id="IPR013785">
    <property type="entry name" value="Aldolase_TIM"/>
</dbReference>
<dbReference type="SUPFAM" id="SSF51569">
    <property type="entry name" value="Aldolase"/>
    <property type="match status" value="1"/>
</dbReference>
<evidence type="ECO:0000256" key="2">
    <source>
        <dbReference type="ARBA" id="ARBA00004714"/>
    </source>
</evidence>
<reference evidence="7 8" key="1">
    <citation type="journal article" date="2013" name="BMC Genomics">
        <title>Reconstruction of the lipid metabolism for the microalga Monoraphidium neglectum from its genome sequence reveals characteristics suitable for biofuel production.</title>
        <authorList>
            <person name="Bogen C."/>
            <person name="Al-Dilaimi A."/>
            <person name="Albersmeier A."/>
            <person name="Wichmann J."/>
            <person name="Grundmann M."/>
            <person name="Rupp O."/>
            <person name="Lauersen K.J."/>
            <person name="Blifernez-Klassen O."/>
            <person name="Kalinowski J."/>
            <person name="Goesmann A."/>
            <person name="Mussgnug J.H."/>
            <person name="Kruse O."/>
        </authorList>
    </citation>
    <scope>NUCLEOTIDE SEQUENCE [LARGE SCALE GENOMIC DNA]</scope>
    <source>
        <strain evidence="7 8">SAG 48.87</strain>
    </source>
</reference>